<dbReference type="AlphaFoldDB" id="A0A6L2NBE5"/>
<dbReference type="PANTHER" id="PTHR33499:SF43">
    <property type="entry name" value="TRANSPOSASE, PTTA_EN_SPM, PLANT"/>
    <property type="match status" value="1"/>
</dbReference>
<proteinExistence type="predicted"/>
<protein>
    <submittedName>
        <fullName evidence="1">Uncharacterized protein</fullName>
    </submittedName>
</protein>
<reference evidence="1" key="1">
    <citation type="journal article" date="2019" name="Sci. Rep.">
        <title>Draft genome of Tanacetum cinerariifolium, the natural source of mosquito coil.</title>
        <authorList>
            <person name="Yamashiro T."/>
            <person name="Shiraishi A."/>
            <person name="Satake H."/>
            <person name="Nakayama K."/>
        </authorList>
    </citation>
    <scope>NUCLEOTIDE SEQUENCE</scope>
</reference>
<evidence type="ECO:0000313" key="1">
    <source>
        <dbReference type="EMBL" id="GEU82402.1"/>
    </source>
</evidence>
<dbReference type="PANTHER" id="PTHR33499">
    <property type="entry name" value="OS12G0282400 PROTEIN-RELATED"/>
    <property type="match status" value="1"/>
</dbReference>
<name>A0A6L2NBE5_TANCI</name>
<accession>A0A6L2NBE5</accession>
<gene>
    <name evidence="1" type="ORF">Tci_054380</name>
</gene>
<organism evidence="1">
    <name type="scientific">Tanacetum cinerariifolium</name>
    <name type="common">Dalmatian daisy</name>
    <name type="synonym">Chrysanthemum cinerariifolium</name>
    <dbReference type="NCBI Taxonomy" id="118510"/>
    <lineage>
        <taxon>Eukaryota</taxon>
        <taxon>Viridiplantae</taxon>
        <taxon>Streptophyta</taxon>
        <taxon>Embryophyta</taxon>
        <taxon>Tracheophyta</taxon>
        <taxon>Spermatophyta</taxon>
        <taxon>Magnoliopsida</taxon>
        <taxon>eudicotyledons</taxon>
        <taxon>Gunneridae</taxon>
        <taxon>Pentapetalae</taxon>
        <taxon>asterids</taxon>
        <taxon>campanulids</taxon>
        <taxon>Asterales</taxon>
        <taxon>Asteraceae</taxon>
        <taxon>Asteroideae</taxon>
        <taxon>Anthemideae</taxon>
        <taxon>Anthemidinae</taxon>
        <taxon>Tanacetum</taxon>
    </lineage>
</organism>
<dbReference type="EMBL" id="BKCJ010008472">
    <property type="protein sequence ID" value="GEU82402.1"/>
    <property type="molecule type" value="Genomic_DNA"/>
</dbReference>
<comment type="caution">
    <text evidence="1">The sequence shown here is derived from an EMBL/GenBank/DDBJ whole genome shotgun (WGS) entry which is preliminary data.</text>
</comment>
<feature type="non-terminal residue" evidence="1">
    <location>
        <position position="1"/>
    </location>
</feature>
<sequence length="277" mass="32096">ENSTFDGKCKRSVNAIDSQLGNQHKNRQYRMHVIYKKFPTNKEVLVDPRSGIELSDWVKLCDKFASEKFQMLSEQNKNRSFDLISPVVGTKSVARRIDIVSRRQRKNVTAIDNYETAHYYEKKKTVSEEAVAVLENSTFDGKCKRSVNAIDSQLGNQHKNRQYRMHVIYKKFPTNKEVLVDPRSGIELSDWVKLCDKFASEKFQMLSEQNKNRSFDLISPVVGTKSVARRIDIVSRRQRKNVTAIDNYETAHYYEKKKTVSEEAVAVLVCSTTMYFV</sequence>